<gene>
    <name evidence="2" type="ORF">JOC54_002487</name>
</gene>
<dbReference type="EMBL" id="JAFBCV010000007">
    <property type="protein sequence ID" value="MBM7839216.1"/>
    <property type="molecule type" value="Genomic_DNA"/>
</dbReference>
<name>A0ABS2SW26_9BACI</name>
<reference evidence="2" key="1">
    <citation type="submission" date="2021-01" db="EMBL/GenBank/DDBJ databases">
        <title>Genomic Encyclopedia of Type Strains, Phase IV (KMG-IV): sequencing the most valuable type-strain genomes for metagenomic binning, comparative biology and taxonomic classification.</title>
        <authorList>
            <person name="Goeker M."/>
        </authorList>
    </citation>
    <scope>NUCLEOTIDE SEQUENCE</scope>
    <source>
        <strain evidence="2">DSM 21943</strain>
    </source>
</reference>
<organism evidence="2 3">
    <name type="scientific">Shouchella xiaoxiensis</name>
    <dbReference type="NCBI Taxonomy" id="766895"/>
    <lineage>
        <taxon>Bacteria</taxon>
        <taxon>Bacillati</taxon>
        <taxon>Bacillota</taxon>
        <taxon>Bacilli</taxon>
        <taxon>Bacillales</taxon>
        <taxon>Bacillaceae</taxon>
        <taxon>Shouchella</taxon>
    </lineage>
</organism>
<keyword evidence="3" id="KW-1185">Reference proteome</keyword>
<keyword evidence="1" id="KW-0472">Membrane</keyword>
<keyword evidence="1" id="KW-0812">Transmembrane</keyword>
<sequence length="37" mass="4072">MDVVAIDFGWPWWVWAVALGVAVIVVLATISLIKKFG</sequence>
<comment type="caution">
    <text evidence="2">The sequence shown here is derived from an EMBL/GenBank/DDBJ whole genome shotgun (WGS) entry which is preliminary data.</text>
</comment>
<proteinExistence type="predicted"/>
<evidence type="ECO:0000256" key="1">
    <source>
        <dbReference type="SAM" id="Phobius"/>
    </source>
</evidence>
<evidence type="ECO:0000313" key="2">
    <source>
        <dbReference type="EMBL" id="MBM7839216.1"/>
    </source>
</evidence>
<dbReference type="Proteomes" id="UP001179280">
    <property type="component" value="Unassembled WGS sequence"/>
</dbReference>
<evidence type="ECO:0000313" key="3">
    <source>
        <dbReference type="Proteomes" id="UP001179280"/>
    </source>
</evidence>
<protein>
    <submittedName>
        <fullName evidence="2">Membrane-anchored protein</fullName>
    </submittedName>
</protein>
<feature type="transmembrane region" description="Helical" evidence="1">
    <location>
        <begin position="12"/>
        <end position="33"/>
    </location>
</feature>
<keyword evidence="1" id="KW-1133">Transmembrane helix</keyword>
<accession>A0ABS2SW26</accession>